<keyword evidence="12" id="KW-0460">Magnesium</keyword>
<dbReference type="NCBIfam" id="TIGR01494">
    <property type="entry name" value="ATPase_P-type"/>
    <property type="match status" value="1"/>
</dbReference>
<evidence type="ECO:0000259" key="19">
    <source>
        <dbReference type="SMART" id="SM00831"/>
    </source>
</evidence>
<dbReference type="PRINTS" id="PR01836">
    <property type="entry name" value="MGATPASE"/>
</dbReference>
<comment type="catalytic activity">
    <reaction evidence="17">
        <text>Mg(2+)(out) + ATP + H2O = Mg(2+)(in) + ADP + phosphate + H(+)</text>
        <dbReference type="Rhea" id="RHEA:10260"/>
        <dbReference type="ChEBI" id="CHEBI:15377"/>
        <dbReference type="ChEBI" id="CHEBI:15378"/>
        <dbReference type="ChEBI" id="CHEBI:18420"/>
        <dbReference type="ChEBI" id="CHEBI:30616"/>
        <dbReference type="ChEBI" id="CHEBI:43474"/>
        <dbReference type="ChEBI" id="CHEBI:456216"/>
        <dbReference type="EC" id="7.2.2.14"/>
    </reaction>
</comment>
<dbReference type="Pfam" id="PF00690">
    <property type="entry name" value="Cation_ATPase_N"/>
    <property type="match status" value="1"/>
</dbReference>
<evidence type="ECO:0000256" key="11">
    <source>
        <dbReference type="ARBA" id="ARBA00022840"/>
    </source>
</evidence>
<evidence type="ECO:0000256" key="13">
    <source>
        <dbReference type="ARBA" id="ARBA00022967"/>
    </source>
</evidence>
<organism evidence="20 21">
    <name type="scientific">Holzapfeliella floricola DSM 23037 = JCM 16512</name>
    <dbReference type="NCBI Taxonomy" id="1423744"/>
    <lineage>
        <taxon>Bacteria</taxon>
        <taxon>Bacillati</taxon>
        <taxon>Bacillota</taxon>
        <taxon>Bacilli</taxon>
        <taxon>Lactobacillales</taxon>
        <taxon>Lactobacillaceae</taxon>
        <taxon>Holzapfeliella</taxon>
    </lineage>
</organism>
<keyword evidence="9 18" id="KW-0812">Transmembrane</keyword>
<dbReference type="RefSeq" id="WP_082618836.1">
    <property type="nucleotide sequence ID" value="NZ_AYZL01000016.1"/>
</dbReference>
<comment type="function">
    <text evidence="1">Mediates magnesium influx to the cytosol.</text>
</comment>
<dbReference type="Proteomes" id="UP000051378">
    <property type="component" value="Unassembled WGS sequence"/>
</dbReference>
<feature type="transmembrane region" description="Helical" evidence="18">
    <location>
        <begin position="295"/>
        <end position="320"/>
    </location>
</feature>
<feature type="transmembrane region" description="Helical" evidence="18">
    <location>
        <begin position="269"/>
        <end position="289"/>
    </location>
</feature>
<dbReference type="Gene3D" id="3.40.50.1000">
    <property type="entry name" value="HAD superfamily/HAD-like"/>
    <property type="match status" value="1"/>
</dbReference>
<dbReference type="STRING" id="1423744.FC86_GL000433"/>
<dbReference type="Gene3D" id="1.20.1110.10">
    <property type="entry name" value="Calcium-transporting ATPase, transmembrane domain"/>
    <property type="match status" value="1"/>
</dbReference>
<evidence type="ECO:0000256" key="9">
    <source>
        <dbReference type="ARBA" id="ARBA00022692"/>
    </source>
</evidence>
<dbReference type="InterPro" id="IPR059000">
    <property type="entry name" value="ATPase_P-type_domA"/>
</dbReference>
<dbReference type="GO" id="GO:0016887">
    <property type="term" value="F:ATP hydrolysis activity"/>
    <property type="evidence" value="ECO:0007669"/>
    <property type="project" value="InterPro"/>
</dbReference>
<feature type="transmembrane region" description="Helical" evidence="18">
    <location>
        <begin position="709"/>
        <end position="727"/>
    </location>
</feature>
<dbReference type="SFLD" id="SFLDS00003">
    <property type="entry name" value="Haloacid_Dehalogenase"/>
    <property type="match status" value="1"/>
</dbReference>
<feature type="transmembrane region" description="Helical" evidence="18">
    <location>
        <begin position="858"/>
        <end position="879"/>
    </location>
</feature>
<dbReference type="Gene3D" id="3.40.1110.10">
    <property type="entry name" value="Calcium-transporting ATPase, cytoplasmic domain N"/>
    <property type="match status" value="1"/>
</dbReference>
<dbReference type="EC" id="7.2.2.14" evidence="4"/>
<evidence type="ECO:0000313" key="20">
    <source>
        <dbReference type="EMBL" id="KRN04335.1"/>
    </source>
</evidence>
<dbReference type="NCBIfam" id="TIGR01524">
    <property type="entry name" value="ATPase-IIIB_Mg"/>
    <property type="match status" value="1"/>
</dbReference>
<dbReference type="GO" id="GO:0005886">
    <property type="term" value="C:plasma membrane"/>
    <property type="evidence" value="ECO:0007669"/>
    <property type="project" value="UniProtKB-SubCell"/>
</dbReference>
<dbReference type="Pfam" id="PF08282">
    <property type="entry name" value="Hydrolase_3"/>
    <property type="match status" value="1"/>
</dbReference>
<evidence type="ECO:0000256" key="14">
    <source>
        <dbReference type="ARBA" id="ARBA00022989"/>
    </source>
</evidence>
<dbReference type="SUPFAM" id="SSF81653">
    <property type="entry name" value="Calcium ATPase, transduction domain A"/>
    <property type="match status" value="1"/>
</dbReference>
<dbReference type="InterPro" id="IPR023298">
    <property type="entry name" value="ATPase_P-typ_TM_dom_sf"/>
</dbReference>
<feature type="transmembrane region" description="Helical" evidence="18">
    <location>
        <begin position="68"/>
        <end position="89"/>
    </location>
</feature>
<evidence type="ECO:0000256" key="10">
    <source>
        <dbReference type="ARBA" id="ARBA00022741"/>
    </source>
</evidence>
<feature type="transmembrane region" description="Helical" evidence="18">
    <location>
        <begin position="101"/>
        <end position="121"/>
    </location>
</feature>
<comment type="subcellular location">
    <subcellularLocation>
        <location evidence="2">Cell inner membrane</location>
        <topology evidence="2">Multi-pass membrane protein</topology>
    </subcellularLocation>
</comment>
<keyword evidence="6" id="KW-1003">Cell membrane</keyword>
<protein>
    <recommendedName>
        <fullName evidence="5">Magnesium-transporting ATPase, P-type 1</fullName>
        <ecNumber evidence="4">7.2.2.14</ecNumber>
    </recommendedName>
    <alternativeName>
        <fullName evidence="16">Mg(2+) transport ATPase, P-type 1</fullName>
    </alternativeName>
</protein>
<keyword evidence="8" id="KW-0597">Phosphoprotein</keyword>
<dbReference type="InterPro" id="IPR006415">
    <property type="entry name" value="P-type_ATPase_IIIB"/>
</dbReference>
<dbReference type="PATRIC" id="fig|1423744.4.peg.444"/>
<evidence type="ECO:0000256" key="5">
    <source>
        <dbReference type="ARBA" id="ARBA00013555"/>
    </source>
</evidence>
<evidence type="ECO:0000256" key="1">
    <source>
        <dbReference type="ARBA" id="ARBA00003954"/>
    </source>
</evidence>
<dbReference type="PANTHER" id="PTHR42861">
    <property type="entry name" value="CALCIUM-TRANSPORTING ATPASE"/>
    <property type="match status" value="1"/>
</dbReference>
<keyword evidence="13" id="KW-1278">Translocase</keyword>
<dbReference type="CDD" id="cd02077">
    <property type="entry name" value="P-type_ATPase_Mg"/>
    <property type="match status" value="1"/>
</dbReference>
<evidence type="ECO:0000256" key="16">
    <source>
        <dbReference type="ARBA" id="ARBA00029806"/>
    </source>
</evidence>
<dbReference type="PROSITE" id="PS00154">
    <property type="entry name" value="ATPASE_E1_E2"/>
    <property type="match status" value="1"/>
</dbReference>
<dbReference type="AlphaFoldDB" id="A0A0R2DJM3"/>
<comment type="caution">
    <text evidence="20">The sequence shown here is derived from an EMBL/GenBank/DDBJ whole genome shotgun (WGS) entry which is preliminary data.</text>
</comment>
<dbReference type="SFLD" id="SFLDF00027">
    <property type="entry name" value="p-type_atpase"/>
    <property type="match status" value="1"/>
</dbReference>
<dbReference type="InterPro" id="IPR001757">
    <property type="entry name" value="P_typ_ATPase"/>
</dbReference>
<dbReference type="OrthoDB" id="9760364at2"/>
<dbReference type="SMART" id="SM00831">
    <property type="entry name" value="Cation_ATPase_N"/>
    <property type="match status" value="1"/>
</dbReference>
<evidence type="ECO:0000256" key="4">
    <source>
        <dbReference type="ARBA" id="ARBA00012786"/>
    </source>
</evidence>
<dbReference type="Pfam" id="PF13246">
    <property type="entry name" value="Cation_ATPase"/>
    <property type="match status" value="1"/>
</dbReference>
<keyword evidence="11" id="KW-0067">ATP-binding</keyword>
<dbReference type="EMBL" id="AYZL01000016">
    <property type="protein sequence ID" value="KRN04335.1"/>
    <property type="molecule type" value="Genomic_DNA"/>
</dbReference>
<feature type="transmembrane region" description="Helical" evidence="18">
    <location>
        <begin position="825"/>
        <end position="846"/>
    </location>
</feature>
<evidence type="ECO:0000256" key="8">
    <source>
        <dbReference type="ARBA" id="ARBA00022553"/>
    </source>
</evidence>
<evidence type="ECO:0000256" key="18">
    <source>
        <dbReference type="SAM" id="Phobius"/>
    </source>
</evidence>
<feature type="domain" description="Cation-transporting P-type ATPase N-terminal" evidence="19">
    <location>
        <begin position="19"/>
        <end position="92"/>
    </location>
</feature>
<evidence type="ECO:0000256" key="12">
    <source>
        <dbReference type="ARBA" id="ARBA00022842"/>
    </source>
</evidence>
<dbReference type="Pfam" id="PF00122">
    <property type="entry name" value="E1-E2_ATPase"/>
    <property type="match status" value="1"/>
</dbReference>
<evidence type="ECO:0000256" key="7">
    <source>
        <dbReference type="ARBA" id="ARBA00022519"/>
    </source>
</evidence>
<evidence type="ECO:0000256" key="17">
    <source>
        <dbReference type="ARBA" id="ARBA00047295"/>
    </source>
</evidence>
<accession>A0A0R2DJM3</accession>
<dbReference type="Pfam" id="PF00689">
    <property type="entry name" value="Cation_ATPase_C"/>
    <property type="match status" value="1"/>
</dbReference>
<reference evidence="20 21" key="1">
    <citation type="journal article" date="2015" name="Genome Announc.">
        <title>Expanding the biotechnology potential of lactobacilli through comparative genomics of 213 strains and associated genera.</title>
        <authorList>
            <person name="Sun Z."/>
            <person name="Harris H.M."/>
            <person name="McCann A."/>
            <person name="Guo C."/>
            <person name="Argimon S."/>
            <person name="Zhang W."/>
            <person name="Yang X."/>
            <person name="Jeffery I.B."/>
            <person name="Cooney J.C."/>
            <person name="Kagawa T.F."/>
            <person name="Liu W."/>
            <person name="Song Y."/>
            <person name="Salvetti E."/>
            <person name="Wrobel A."/>
            <person name="Rasinkangas P."/>
            <person name="Parkhill J."/>
            <person name="Rea M.C."/>
            <person name="O'Sullivan O."/>
            <person name="Ritari J."/>
            <person name="Douillard F.P."/>
            <person name="Paul Ross R."/>
            <person name="Yang R."/>
            <person name="Briner A.E."/>
            <person name="Felis G.E."/>
            <person name="de Vos W.M."/>
            <person name="Barrangou R."/>
            <person name="Klaenhammer T.R."/>
            <person name="Caufield P.W."/>
            <person name="Cui Y."/>
            <person name="Zhang H."/>
            <person name="O'Toole P.W."/>
        </authorList>
    </citation>
    <scope>NUCLEOTIDE SEQUENCE [LARGE SCALE GENOMIC DNA]</scope>
    <source>
        <strain evidence="20 21">DSM 23037</strain>
    </source>
</reference>
<dbReference type="SUPFAM" id="SSF56784">
    <property type="entry name" value="HAD-like"/>
    <property type="match status" value="1"/>
</dbReference>
<evidence type="ECO:0000256" key="2">
    <source>
        <dbReference type="ARBA" id="ARBA00004429"/>
    </source>
</evidence>
<dbReference type="Gene3D" id="2.70.150.10">
    <property type="entry name" value="Calcium-transporting ATPase, cytoplasmic transduction domain A"/>
    <property type="match status" value="1"/>
</dbReference>
<evidence type="ECO:0000256" key="6">
    <source>
        <dbReference type="ARBA" id="ARBA00022475"/>
    </source>
</evidence>
<dbReference type="InterPro" id="IPR023214">
    <property type="entry name" value="HAD_sf"/>
</dbReference>
<sequence>MLEKKRNGVMQQQIEKIKLYAHQSNEEVLSALQTSSSGLSDEQVASHQEQYGENKVSHGNGDTKLQQFIEAFVTPFTVVLIILAIASFMTDWVFSAPQDRSVATTVIMLLMVIISGSMSFFQSRRSSNAVDSLMKMIQVTTNVIRQGKSFEIATEKVAVGDIISLSAGDMVPADMRLLQTKDLFASTSSLNGESAPVEKIATAKPKDDEDYLSYQNMAYSGTNIVSGSALGVVVGVGSKTVFGQIAGELSTKTKQVTAFDKGIQSTSWLLIRFMLVVAPLVFLINGLLKGSWLDALVFAIATAVGLTPEMLPVIVTSNLVKGSVEMSKHGTIMKNIDAIQNLGSATVLTTDKTGTLTQDKVVLEYHYDLNHTEKPKVLTYAYLNSYYQTGLKNLMDKAIMSEATKELDTDQIKSDYRKIDEIPFDFKRRRMSVVVENSDDERLLVTKGAAEEMLEVSRYYELDGEVKELDDAMRQRILKQIESLNEDGLRVILLAYQKNPRPAGAFSVADERDLIILGNLSFLDPPKESTKQALEQLKVDGIDVKILTGDNELITRAVAKQVGLNVDKIYSGQELEDKSSDELAKIVESHNIFVKLTPAHKSMIIRQLRTNGHTVAFMGDGINDAPAMKEADVGISVDTAVDIAKESADVILLKKDLKVLDTGVRLGRKVFGNTMKYIKMTSSSNFGNIFSVVFASLLLPFLPMQPLQLLLLNMIYDISCLAIPFDVMSEKYLETPRSWSTKGLKKFMFYFGPTSSVFDILTFAFLFFILGPAMLGHTYFDLNQAQQLQFMMMFNTGWFIESLWTQEMVIHALRDKRIPFIQTKASFPLMVSTIGAGIIGTVIPYLDFGKDLGFEVLPLSYLFFVLLMLVFYFVLVTIVKKRYLQHEDELI</sequence>
<proteinExistence type="inferred from homology"/>
<evidence type="ECO:0000313" key="21">
    <source>
        <dbReference type="Proteomes" id="UP000051378"/>
    </source>
</evidence>
<feature type="transmembrane region" description="Helical" evidence="18">
    <location>
        <begin position="685"/>
        <end position="703"/>
    </location>
</feature>
<keyword evidence="10" id="KW-0547">Nucleotide-binding</keyword>
<dbReference type="InterPro" id="IPR004014">
    <property type="entry name" value="ATPase_P-typ_cation-transptr_N"/>
</dbReference>
<dbReference type="SFLD" id="SFLDG00002">
    <property type="entry name" value="C1.7:_P-type_atpase_like"/>
    <property type="match status" value="1"/>
</dbReference>
<evidence type="ECO:0000256" key="3">
    <source>
        <dbReference type="ARBA" id="ARBA00008746"/>
    </source>
</evidence>
<gene>
    <name evidence="20" type="ORF">FC86_GL000433</name>
</gene>
<keyword evidence="14 18" id="KW-1133">Transmembrane helix</keyword>
<dbReference type="InterPro" id="IPR008250">
    <property type="entry name" value="ATPase_P-typ_transduc_dom_A_sf"/>
</dbReference>
<dbReference type="InterPro" id="IPR036412">
    <property type="entry name" value="HAD-like_sf"/>
</dbReference>
<dbReference type="InterPro" id="IPR044492">
    <property type="entry name" value="P_typ_ATPase_HD_dom"/>
</dbReference>
<dbReference type="InterPro" id="IPR018303">
    <property type="entry name" value="ATPase_P-typ_P_site"/>
</dbReference>
<dbReference type="SUPFAM" id="SSF81665">
    <property type="entry name" value="Calcium ATPase, transmembrane domain M"/>
    <property type="match status" value="1"/>
</dbReference>
<feature type="transmembrane region" description="Helical" evidence="18">
    <location>
        <begin position="747"/>
        <end position="770"/>
    </location>
</feature>
<evidence type="ECO:0000256" key="15">
    <source>
        <dbReference type="ARBA" id="ARBA00023136"/>
    </source>
</evidence>
<dbReference type="NCBIfam" id="NF011702">
    <property type="entry name" value="PRK15122.1"/>
    <property type="match status" value="1"/>
</dbReference>
<keyword evidence="21" id="KW-1185">Reference proteome</keyword>
<keyword evidence="15 18" id="KW-0472">Membrane</keyword>
<dbReference type="InterPro" id="IPR023299">
    <property type="entry name" value="ATPase_P-typ_cyto_dom_N"/>
</dbReference>
<name>A0A0R2DJM3_9LACO</name>
<dbReference type="GO" id="GO:0005524">
    <property type="term" value="F:ATP binding"/>
    <property type="evidence" value="ECO:0007669"/>
    <property type="project" value="UniProtKB-KW"/>
</dbReference>
<comment type="similarity">
    <text evidence="3">Belongs to the cation transport ATPase (P-type) (TC 3.A.3) family. Type IIIB subfamily.</text>
</comment>
<dbReference type="GO" id="GO:0015444">
    <property type="term" value="F:P-type magnesium transporter activity"/>
    <property type="evidence" value="ECO:0007669"/>
    <property type="project" value="UniProtKB-EC"/>
</dbReference>
<dbReference type="InterPro" id="IPR006068">
    <property type="entry name" value="ATPase_P-typ_cation-transptr_C"/>
</dbReference>
<keyword evidence="7" id="KW-0997">Cell inner membrane</keyword>
<dbReference type="SUPFAM" id="SSF81660">
    <property type="entry name" value="Metal cation-transporting ATPase, ATP-binding domain N"/>
    <property type="match status" value="1"/>
</dbReference>